<dbReference type="PROSITE" id="PS50137">
    <property type="entry name" value="DS_RBD"/>
    <property type="match status" value="1"/>
</dbReference>
<dbReference type="PANTHER" id="PTHR14950:SF15">
    <property type="entry name" value="DICER-LIKE PROTEIN 4"/>
    <property type="match status" value="1"/>
</dbReference>
<evidence type="ECO:0000256" key="1">
    <source>
        <dbReference type="ARBA" id="ARBA00001936"/>
    </source>
</evidence>
<evidence type="ECO:0000256" key="7">
    <source>
        <dbReference type="ARBA" id="ARBA00022842"/>
    </source>
</evidence>
<keyword evidence="6" id="KW-0378">Hydrolase</keyword>
<proteinExistence type="predicted"/>
<evidence type="ECO:0000256" key="8">
    <source>
        <dbReference type="ARBA" id="ARBA00022884"/>
    </source>
</evidence>
<feature type="domain" description="RNase III" evidence="11">
    <location>
        <begin position="264"/>
        <end position="407"/>
    </location>
</feature>
<dbReference type="AlphaFoldDB" id="A0A835M5A0"/>
<dbReference type="EMBL" id="JADFTS010000003">
    <property type="protein sequence ID" value="KAF9614409.1"/>
    <property type="molecule type" value="Genomic_DNA"/>
</dbReference>
<comment type="cofactor">
    <cofactor evidence="1">
        <name>Mn(2+)</name>
        <dbReference type="ChEBI" id="CHEBI:29035"/>
    </cofactor>
</comment>
<comment type="cofactor">
    <cofactor evidence="2">
        <name>Mg(2+)</name>
        <dbReference type="ChEBI" id="CHEBI:18420"/>
    </cofactor>
</comment>
<evidence type="ECO:0000256" key="3">
    <source>
        <dbReference type="ARBA" id="ARBA00022722"/>
    </source>
</evidence>
<dbReference type="Gene3D" id="3.30.160.20">
    <property type="match status" value="1"/>
</dbReference>
<dbReference type="GO" id="GO:0046872">
    <property type="term" value="F:metal ion binding"/>
    <property type="evidence" value="ECO:0007669"/>
    <property type="project" value="UniProtKB-KW"/>
</dbReference>
<dbReference type="SUPFAM" id="SSF69065">
    <property type="entry name" value="RNase III domain-like"/>
    <property type="match status" value="2"/>
</dbReference>
<evidence type="ECO:0000313" key="12">
    <source>
        <dbReference type="EMBL" id="KAF9614409.1"/>
    </source>
</evidence>
<dbReference type="SMART" id="SM00358">
    <property type="entry name" value="DSRM"/>
    <property type="match status" value="1"/>
</dbReference>
<dbReference type="Pfam" id="PF14709">
    <property type="entry name" value="DND1_DSRM"/>
    <property type="match status" value="1"/>
</dbReference>
<dbReference type="InterPro" id="IPR036389">
    <property type="entry name" value="RNase_III_sf"/>
</dbReference>
<dbReference type="InterPro" id="IPR000999">
    <property type="entry name" value="RNase_III_dom"/>
</dbReference>
<dbReference type="SMART" id="SM00535">
    <property type="entry name" value="RIBOc"/>
    <property type="match status" value="2"/>
</dbReference>
<evidence type="ECO:0000256" key="6">
    <source>
        <dbReference type="ARBA" id="ARBA00022801"/>
    </source>
</evidence>
<comment type="caution">
    <text evidence="12">The sequence shown here is derived from an EMBL/GenBank/DDBJ whole genome shotgun (WGS) entry which is preliminary data.</text>
</comment>
<feature type="domain" description="RNase III" evidence="11">
    <location>
        <begin position="76"/>
        <end position="223"/>
    </location>
</feature>
<dbReference type="PANTHER" id="PTHR14950">
    <property type="entry name" value="DICER-RELATED"/>
    <property type="match status" value="1"/>
</dbReference>
<dbReference type="GO" id="GO:0003723">
    <property type="term" value="F:RNA binding"/>
    <property type="evidence" value="ECO:0007669"/>
    <property type="project" value="UniProtKB-UniRule"/>
</dbReference>
<dbReference type="Pfam" id="PF00636">
    <property type="entry name" value="Ribonuclease_3"/>
    <property type="match status" value="2"/>
</dbReference>
<keyword evidence="13" id="KW-1185">Reference proteome</keyword>
<evidence type="ECO:0000256" key="5">
    <source>
        <dbReference type="ARBA" id="ARBA00022759"/>
    </source>
</evidence>
<keyword evidence="5" id="KW-0255">Endonuclease</keyword>
<keyword evidence="7" id="KW-0460">Magnesium</keyword>
<sequence length="786" mass="87495">MVKAEARALDEHFVELPPELCSLKIIGFSKDIGSSLSLLPSVMHRLENLLVAIELKGIFSLSFPEGSEVTADRVLEAITTEKCMERFSLERLEVLGDAFLKYAVGRHVFLLHETIDEGQLTRKRSSIVKNSHLYKLAIQSNLQVYIRDENFDPSRFFALGRPCTVICNENTENSIHFQQKSGNITNGSDSISVRCSKGHHWLQKKTIADIVEALVGAFLVDSGFKAAIAFLKWIGIQVDFEATQVSKMCLASKNYMSISSNIDIPALEKSLGYTFLHKGLLVQAFVHPSYNKHSGGCYQRLEFLGDAVLDYLITSYLFSVYPKLKPGQLTDLRSVTVNNNVFAHVAVCRSFHRYLINDSDDLSEAVKKFVISSLTSAEKDPIEGSTCPKALGDLVESCVGAVLLDTGFNLNIVWKIMLTFLDPIMKFSNLQLNPVRELTELCQSRCWELQFSESKKGAVFIVHARVTTGGSVEPEENGQNLYRTITFISRGESSNGRNHHNLFSNRCGKQSMEEEEYLTPHSTFKARGYNPKKSGSLEHVLKSSKKQEAKLIGYDEEPTEEVFFDLIQLKNLVIGDGSSTSAANTLDPQTVNEEEPNYISGSSTDGRKPTVALEAPVQHLPAIREISISVDEVPTHIRASSSNNRQPTVALEAPVQHLPQPIIVLEAPVRHLPVIREDSISATVSHNGGVSHKLSAKSRLFEICAVNHWKAPVFECVKEEGPSHLKLFTYKVTVEVGEVTRIFIECFSEPRAKKKAAEEHAAEGALWCLQHQGLMRDHQRGILTPV</sequence>
<dbReference type="Proteomes" id="UP000631114">
    <property type="component" value="Unassembled WGS sequence"/>
</dbReference>
<dbReference type="GO" id="GO:0005634">
    <property type="term" value="C:nucleus"/>
    <property type="evidence" value="ECO:0007669"/>
    <property type="project" value="TreeGrafter"/>
</dbReference>
<evidence type="ECO:0000256" key="4">
    <source>
        <dbReference type="ARBA" id="ARBA00022723"/>
    </source>
</evidence>
<accession>A0A835M5A0</accession>
<dbReference type="SUPFAM" id="SSF54768">
    <property type="entry name" value="dsRNA-binding domain-like"/>
    <property type="match status" value="1"/>
</dbReference>
<evidence type="ECO:0000259" key="10">
    <source>
        <dbReference type="PROSITE" id="PS50137"/>
    </source>
</evidence>
<evidence type="ECO:0000256" key="2">
    <source>
        <dbReference type="ARBA" id="ARBA00001946"/>
    </source>
</evidence>
<evidence type="ECO:0008006" key="14">
    <source>
        <dbReference type="Google" id="ProtNLM"/>
    </source>
</evidence>
<dbReference type="PROSITE" id="PS00517">
    <property type="entry name" value="RNASE_3_1"/>
    <property type="match status" value="1"/>
</dbReference>
<keyword evidence="4" id="KW-0479">Metal-binding</keyword>
<protein>
    <recommendedName>
        <fullName evidence="14">Dicer-like protein 4</fullName>
    </recommendedName>
</protein>
<organism evidence="12 13">
    <name type="scientific">Coptis chinensis</name>
    <dbReference type="NCBI Taxonomy" id="261450"/>
    <lineage>
        <taxon>Eukaryota</taxon>
        <taxon>Viridiplantae</taxon>
        <taxon>Streptophyta</taxon>
        <taxon>Embryophyta</taxon>
        <taxon>Tracheophyta</taxon>
        <taxon>Spermatophyta</taxon>
        <taxon>Magnoliopsida</taxon>
        <taxon>Ranunculales</taxon>
        <taxon>Ranunculaceae</taxon>
        <taxon>Coptidoideae</taxon>
        <taxon>Coptis</taxon>
    </lineage>
</organism>
<dbReference type="GO" id="GO:0005737">
    <property type="term" value="C:cytoplasm"/>
    <property type="evidence" value="ECO:0007669"/>
    <property type="project" value="TreeGrafter"/>
</dbReference>
<dbReference type="CDD" id="cd00593">
    <property type="entry name" value="RIBOc"/>
    <property type="match status" value="2"/>
</dbReference>
<dbReference type="GO" id="GO:0004525">
    <property type="term" value="F:ribonuclease III activity"/>
    <property type="evidence" value="ECO:0007669"/>
    <property type="project" value="InterPro"/>
</dbReference>
<dbReference type="OrthoDB" id="6513042at2759"/>
<evidence type="ECO:0000313" key="13">
    <source>
        <dbReference type="Proteomes" id="UP000631114"/>
    </source>
</evidence>
<dbReference type="PROSITE" id="PS50142">
    <property type="entry name" value="RNASE_3_2"/>
    <property type="match status" value="2"/>
</dbReference>
<name>A0A835M5A0_9MAGN</name>
<reference evidence="12 13" key="1">
    <citation type="submission" date="2020-10" db="EMBL/GenBank/DDBJ databases">
        <title>The Coptis chinensis genome and diversification of protoberbering-type alkaloids.</title>
        <authorList>
            <person name="Wang B."/>
            <person name="Shu S."/>
            <person name="Song C."/>
            <person name="Liu Y."/>
        </authorList>
    </citation>
    <scope>NUCLEOTIDE SEQUENCE [LARGE SCALE GENOMIC DNA]</scope>
    <source>
        <strain evidence="12">HL-2020</strain>
        <tissue evidence="12">Leaf</tissue>
    </source>
</reference>
<evidence type="ECO:0000259" key="11">
    <source>
        <dbReference type="PROSITE" id="PS50142"/>
    </source>
</evidence>
<dbReference type="InterPro" id="IPR014720">
    <property type="entry name" value="dsRBD_dom"/>
</dbReference>
<gene>
    <name evidence="12" type="ORF">IFM89_018554</name>
</gene>
<dbReference type="FunFam" id="1.10.1520.10:FF:000004">
    <property type="entry name" value="Endoribonuclease dicer-like 1"/>
    <property type="match status" value="1"/>
</dbReference>
<dbReference type="Gene3D" id="1.10.1520.10">
    <property type="entry name" value="Ribonuclease III domain"/>
    <property type="match status" value="2"/>
</dbReference>
<dbReference type="GO" id="GO:0030422">
    <property type="term" value="P:siRNA processing"/>
    <property type="evidence" value="ECO:0007669"/>
    <property type="project" value="TreeGrafter"/>
</dbReference>
<keyword evidence="8 9" id="KW-0694">RNA-binding</keyword>
<evidence type="ECO:0000256" key="9">
    <source>
        <dbReference type="PROSITE-ProRule" id="PRU00266"/>
    </source>
</evidence>
<feature type="domain" description="DRBM" evidence="10">
    <location>
        <begin position="695"/>
        <end position="771"/>
    </location>
</feature>
<keyword evidence="3" id="KW-0540">Nuclease</keyword>